<evidence type="ECO:0000313" key="2">
    <source>
        <dbReference type="Proteomes" id="UP000265703"/>
    </source>
</evidence>
<dbReference type="OrthoDB" id="2349169at2759"/>
<name>A0A397SCQ3_9GLOM</name>
<dbReference type="EMBL" id="QKYT01000646">
    <property type="protein sequence ID" value="RIA82619.1"/>
    <property type="molecule type" value="Genomic_DNA"/>
</dbReference>
<sequence length="187" mass="22412">MDFDYYIESYYSFKFQCETSERNDSKEISDNPPMQKNNLREPLQEIDSNNTNLKITMNTNNLVNLINSGILKQDIDIIYEEDLEKMIIFYYRGRKLNKERFTAINVQKYNISNRRRDKGLIASPINFKNDNDSQENKPSSKLDELEYQEQVLALKEREIFLREREANVRVMELTNLEKERNFKLDNN</sequence>
<protein>
    <submittedName>
        <fullName evidence="1">Uncharacterized protein</fullName>
    </submittedName>
</protein>
<gene>
    <name evidence="1" type="ORF">C1645_835069</name>
</gene>
<proteinExistence type="predicted"/>
<keyword evidence="2" id="KW-1185">Reference proteome</keyword>
<reference evidence="1 2" key="1">
    <citation type="submission" date="2018-06" db="EMBL/GenBank/DDBJ databases">
        <title>Comparative genomics reveals the genomic features of Rhizophagus irregularis, R. cerebriforme, R. diaphanum and Gigaspora rosea, and their symbiotic lifestyle signature.</title>
        <authorList>
            <person name="Morin E."/>
            <person name="San Clemente H."/>
            <person name="Chen E.C.H."/>
            <person name="De La Providencia I."/>
            <person name="Hainaut M."/>
            <person name="Kuo A."/>
            <person name="Kohler A."/>
            <person name="Murat C."/>
            <person name="Tang N."/>
            <person name="Roy S."/>
            <person name="Loubradou J."/>
            <person name="Henrissat B."/>
            <person name="Grigoriev I.V."/>
            <person name="Corradi N."/>
            <person name="Roux C."/>
            <person name="Martin F.M."/>
        </authorList>
    </citation>
    <scope>NUCLEOTIDE SEQUENCE [LARGE SCALE GENOMIC DNA]</scope>
    <source>
        <strain evidence="1 2">DAOM 227022</strain>
    </source>
</reference>
<dbReference type="STRING" id="658196.A0A397SCQ3"/>
<organism evidence="1 2">
    <name type="scientific">Glomus cerebriforme</name>
    <dbReference type="NCBI Taxonomy" id="658196"/>
    <lineage>
        <taxon>Eukaryota</taxon>
        <taxon>Fungi</taxon>
        <taxon>Fungi incertae sedis</taxon>
        <taxon>Mucoromycota</taxon>
        <taxon>Glomeromycotina</taxon>
        <taxon>Glomeromycetes</taxon>
        <taxon>Glomerales</taxon>
        <taxon>Glomeraceae</taxon>
        <taxon>Glomus</taxon>
    </lineage>
</organism>
<dbReference type="Proteomes" id="UP000265703">
    <property type="component" value="Unassembled WGS sequence"/>
</dbReference>
<evidence type="ECO:0000313" key="1">
    <source>
        <dbReference type="EMBL" id="RIA82619.1"/>
    </source>
</evidence>
<accession>A0A397SCQ3</accession>
<dbReference type="AlphaFoldDB" id="A0A397SCQ3"/>
<comment type="caution">
    <text evidence="1">The sequence shown here is derived from an EMBL/GenBank/DDBJ whole genome shotgun (WGS) entry which is preliminary data.</text>
</comment>